<dbReference type="SUPFAM" id="SSF54211">
    <property type="entry name" value="Ribosomal protein S5 domain 2-like"/>
    <property type="match status" value="1"/>
</dbReference>
<accession>A0A381KMS3</accession>
<name>A0A381KMS3_CLODI</name>
<dbReference type="SMART" id="SM00838">
    <property type="entry name" value="EFG_C"/>
    <property type="match status" value="1"/>
</dbReference>
<evidence type="ECO:0000256" key="2">
    <source>
        <dbReference type="ARBA" id="ARBA00023134"/>
    </source>
</evidence>
<proteinExistence type="predicted"/>
<dbReference type="InterPro" id="IPR000640">
    <property type="entry name" value="EFG_V-like"/>
</dbReference>
<dbReference type="InterPro" id="IPR035649">
    <property type="entry name" value="EFG_V"/>
</dbReference>
<evidence type="ECO:0000313" key="4">
    <source>
        <dbReference type="EMBL" id="SUY84219.1"/>
    </source>
</evidence>
<dbReference type="GO" id="GO:0005525">
    <property type="term" value="F:GTP binding"/>
    <property type="evidence" value="ECO:0007669"/>
    <property type="project" value="UniProtKB-KW"/>
</dbReference>
<reference evidence="4" key="1">
    <citation type="submission" date="2018-06" db="EMBL/GenBank/DDBJ databases">
        <authorList>
            <consortium name="Pathogen Informatics"/>
            <person name="Doyle S."/>
        </authorList>
    </citation>
    <scope>NUCLEOTIDE SEQUENCE</scope>
    <source>
        <strain evidence="4">NCTC13307</strain>
    </source>
</reference>
<keyword evidence="1" id="KW-0547">Nucleotide-binding</keyword>
<evidence type="ECO:0000256" key="1">
    <source>
        <dbReference type="ARBA" id="ARBA00022741"/>
    </source>
</evidence>
<dbReference type="SUPFAM" id="SSF54980">
    <property type="entry name" value="EF-G C-terminal domain-like"/>
    <property type="match status" value="1"/>
</dbReference>
<dbReference type="CDD" id="cd03713">
    <property type="entry name" value="EFG_mtEFG_C"/>
    <property type="match status" value="1"/>
</dbReference>
<dbReference type="PANTHER" id="PTHR43261">
    <property type="entry name" value="TRANSLATION ELONGATION FACTOR G-RELATED"/>
    <property type="match status" value="1"/>
</dbReference>
<feature type="domain" description="Elongation factor EFG" evidence="3">
    <location>
        <begin position="51"/>
        <end position="139"/>
    </location>
</feature>
<protein>
    <submittedName>
        <fullName evidence="4">Putative translation elongation factor</fullName>
    </submittedName>
</protein>
<keyword evidence="2" id="KW-0342">GTP-binding</keyword>
<dbReference type="Pfam" id="PF03764">
    <property type="entry name" value="EFG_IV"/>
    <property type="match status" value="1"/>
</dbReference>
<dbReference type="InterPro" id="IPR020568">
    <property type="entry name" value="Ribosomal_Su5_D2-typ_SF"/>
</dbReference>
<dbReference type="InterPro" id="IPR035647">
    <property type="entry name" value="EFG_III/V"/>
</dbReference>
<dbReference type="InterPro" id="IPR014721">
    <property type="entry name" value="Ribsml_uS5_D2-typ_fold_subgr"/>
</dbReference>
<dbReference type="FunFam" id="3.30.70.240:FF:000001">
    <property type="entry name" value="Elongation factor G"/>
    <property type="match status" value="1"/>
</dbReference>
<dbReference type="Gene3D" id="3.30.230.10">
    <property type="match status" value="1"/>
</dbReference>
<dbReference type="GO" id="GO:0003746">
    <property type="term" value="F:translation elongation factor activity"/>
    <property type="evidence" value="ECO:0007669"/>
    <property type="project" value="UniProtKB-KW"/>
</dbReference>
<keyword evidence="4" id="KW-0648">Protein biosynthesis</keyword>
<gene>
    <name evidence="4" type="primary">fusA_2</name>
    <name evidence="4" type="ORF">NCTC13307_05073</name>
</gene>
<dbReference type="Pfam" id="PF00679">
    <property type="entry name" value="EFG_C"/>
    <property type="match status" value="1"/>
</dbReference>
<dbReference type="EMBL" id="UFWD01000004">
    <property type="protein sequence ID" value="SUY84219.1"/>
    <property type="molecule type" value="Genomic_DNA"/>
</dbReference>
<dbReference type="GO" id="GO:0032790">
    <property type="term" value="P:ribosome disassembly"/>
    <property type="evidence" value="ECO:0007669"/>
    <property type="project" value="TreeGrafter"/>
</dbReference>
<evidence type="ECO:0000259" key="3">
    <source>
        <dbReference type="SMART" id="SM00838"/>
    </source>
</evidence>
<dbReference type="AlphaFoldDB" id="A0A381KMS3"/>
<dbReference type="InterPro" id="IPR005517">
    <property type="entry name" value="Transl_elong_EFG/EF2_IV"/>
</dbReference>
<dbReference type="PANTHER" id="PTHR43261:SF6">
    <property type="entry name" value="ELONGATION FACTOR G-LIKE PROTEIN"/>
    <property type="match status" value="1"/>
</dbReference>
<sequence>MQKGILAGYPVTNIKATLYDGSYHDVDSSEMAFKMAASAAFKKGMEEAHPILLEPIMKLKITVPEEYMGDVMGDINKRRGKIFGMEPDDKGKQIIFAEAPQAETFKYAIDLRAMTQGRGYFEMELERYGEVPSQFAEKIIGLATAK</sequence>
<dbReference type="Gene3D" id="3.30.70.240">
    <property type="match status" value="1"/>
</dbReference>
<keyword evidence="4" id="KW-0251">Elongation factor</keyword>
<organism evidence="4">
    <name type="scientific">Clostridioides difficile</name>
    <name type="common">Peptoclostridium difficile</name>
    <dbReference type="NCBI Taxonomy" id="1496"/>
    <lineage>
        <taxon>Bacteria</taxon>
        <taxon>Bacillati</taxon>
        <taxon>Bacillota</taxon>
        <taxon>Clostridia</taxon>
        <taxon>Peptostreptococcales</taxon>
        <taxon>Peptostreptococcaceae</taxon>
        <taxon>Clostridioides</taxon>
    </lineage>
</organism>